<keyword evidence="11" id="KW-1185">Reference proteome</keyword>
<comment type="catalytic activity">
    <reaction evidence="1">
        <text>a ribonucleoside 5'-phosphate + H2O = a ribonucleoside + phosphate</text>
        <dbReference type="Rhea" id="RHEA:12484"/>
        <dbReference type="ChEBI" id="CHEBI:15377"/>
        <dbReference type="ChEBI" id="CHEBI:18254"/>
        <dbReference type="ChEBI" id="CHEBI:43474"/>
        <dbReference type="ChEBI" id="CHEBI:58043"/>
        <dbReference type="EC" id="3.1.3.5"/>
    </reaction>
</comment>
<dbReference type="STRING" id="121224.E0VC05"/>
<dbReference type="GeneID" id="8231310"/>
<dbReference type="CTD" id="8231310"/>
<evidence type="ECO:0000313" key="9">
    <source>
        <dbReference type="EMBL" id="EEB10911.1"/>
    </source>
</evidence>
<evidence type="ECO:0000256" key="3">
    <source>
        <dbReference type="ARBA" id="ARBA00012643"/>
    </source>
</evidence>
<sequence length="238" mass="27287">MVKDLEIKSKYFPIEVDLKMTPEEKIPHMINWYQEAENLWKGVSINFEALMKLIKENGPELRDGTVELCKMLEKNKIPVLVLSAGLGDVLTEVLKYNGLIENEYFHIVSNFFKFNGKTIEGYGCRESGNYIHPFNKNGFGCLHYFKVHKSRENIILLGDSLGDAKMDEAVPELKTSLKIAFLYGSNALIKESLPKFLESFDIVLIDDQSMNVVRAIVDLVIKQQNIELKNFSEVLYKQ</sequence>
<dbReference type="InterPro" id="IPR006434">
    <property type="entry name" value="Pyrimidine_nucleotidase_eu"/>
</dbReference>
<dbReference type="OrthoDB" id="10014216at2759"/>
<keyword evidence="6 9" id="KW-0378">Hydrolase</keyword>
<evidence type="ECO:0000256" key="2">
    <source>
        <dbReference type="ARBA" id="ARBA00008389"/>
    </source>
</evidence>
<keyword evidence="8" id="KW-0546">Nucleotide metabolism</keyword>
<dbReference type="Proteomes" id="UP000009046">
    <property type="component" value="Unassembled WGS sequence"/>
</dbReference>
<evidence type="ECO:0000256" key="5">
    <source>
        <dbReference type="ARBA" id="ARBA00022741"/>
    </source>
</evidence>
<evidence type="ECO:0000313" key="10">
    <source>
        <dbReference type="EnsemblMetazoa" id="PHUM076310-PA"/>
    </source>
</evidence>
<evidence type="ECO:0000256" key="4">
    <source>
        <dbReference type="ARBA" id="ARBA00022723"/>
    </source>
</evidence>
<dbReference type="Pfam" id="PF05822">
    <property type="entry name" value="UMPH-1"/>
    <property type="match status" value="1"/>
</dbReference>
<dbReference type="RefSeq" id="XP_002423649.1">
    <property type="nucleotide sequence ID" value="XM_002423604.1"/>
</dbReference>
<dbReference type="eggNOG" id="KOG3128">
    <property type="taxonomic scope" value="Eukaryota"/>
</dbReference>
<dbReference type="GO" id="GO:0000287">
    <property type="term" value="F:magnesium ion binding"/>
    <property type="evidence" value="ECO:0007669"/>
    <property type="project" value="InterPro"/>
</dbReference>
<dbReference type="InParanoid" id="E0VC05"/>
<dbReference type="VEuPathDB" id="VectorBase:PHUM076310"/>
<organism>
    <name type="scientific">Pediculus humanus subsp. corporis</name>
    <name type="common">Body louse</name>
    <dbReference type="NCBI Taxonomy" id="121224"/>
    <lineage>
        <taxon>Eukaryota</taxon>
        <taxon>Metazoa</taxon>
        <taxon>Ecdysozoa</taxon>
        <taxon>Arthropoda</taxon>
        <taxon>Hexapoda</taxon>
        <taxon>Insecta</taxon>
        <taxon>Pterygota</taxon>
        <taxon>Neoptera</taxon>
        <taxon>Paraneoptera</taxon>
        <taxon>Psocodea</taxon>
        <taxon>Troctomorpha</taxon>
        <taxon>Phthiraptera</taxon>
        <taxon>Anoplura</taxon>
        <taxon>Pediculidae</taxon>
        <taxon>Pediculus</taxon>
    </lineage>
</organism>
<dbReference type="OMA" id="IYQIPWI"/>
<keyword evidence="4" id="KW-0479">Metal-binding</keyword>
<dbReference type="EMBL" id="AAZO01000911">
    <property type="status" value="NOT_ANNOTATED_CDS"/>
    <property type="molecule type" value="Genomic_DNA"/>
</dbReference>
<evidence type="ECO:0000256" key="1">
    <source>
        <dbReference type="ARBA" id="ARBA00000815"/>
    </source>
</evidence>
<proteinExistence type="inferred from homology"/>
<keyword evidence="7" id="KW-0460">Magnesium</keyword>
<evidence type="ECO:0000256" key="8">
    <source>
        <dbReference type="ARBA" id="ARBA00023080"/>
    </source>
</evidence>
<dbReference type="InterPro" id="IPR036412">
    <property type="entry name" value="HAD-like_sf"/>
</dbReference>
<gene>
    <name evidence="10" type="primary">8231310</name>
    <name evidence="9" type="ORF">Phum_PHUM076310</name>
</gene>
<protein>
    <recommendedName>
        <fullName evidence="3">5'-nucleotidase</fullName>
        <ecNumber evidence="3">3.1.3.5</ecNumber>
    </recommendedName>
</protein>
<dbReference type="GO" id="GO:0005737">
    <property type="term" value="C:cytoplasm"/>
    <property type="evidence" value="ECO:0007669"/>
    <property type="project" value="InterPro"/>
</dbReference>
<evidence type="ECO:0000313" key="11">
    <source>
        <dbReference type="Proteomes" id="UP000009046"/>
    </source>
</evidence>
<dbReference type="GO" id="GO:0008253">
    <property type="term" value="F:5'-nucleotidase activity"/>
    <property type="evidence" value="ECO:0007669"/>
    <property type="project" value="UniProtKB-EC"/>
</dbReference>
<comment type="similarity">
    <text evidence="2">Belongs to the pyrimidine 5'-nucleotidase family.</text>
</comment>
<dbReference type="FunCoup" id="E0VC05">
    <property type="interactions" value="607"/>
</dbReference>
<evidence type="ECO:0000256" key="7">
    <source>
        <dbReference type="ARBA" id="ARBA00022842"/>
    </source>
</evidence>
<reference evidence="9" key="1">
    <citation type="submission" date="2007-04" db="EMBL/GenBank/DDBJ databases">
        <title>Annotation of Pediculus humanus corporis strain USDA.</title>
        <authorList>
            <person name="Kirkness E."/>
            <person name="Hannick L."/>
            <person name="Hass B."/>
            <person name="Bruggner R."/>
            <person name="Lawson D."/>
            <person name="Bidwell S."/>
            <person name="Joardar V."/>
            <person name="Caler E."/>
            <person name="Walenz B."/>
            <person name="Inman J."/>
            <person name="Schobel S."/>
            <person name="Galinsky K."/>
            <person name="Amedeo P."/>
            <person name="Strausberg R."/>
        </authorList>
    </citation>
    <scope>NUCLEOTIDE SEQUENCE</scope>
    <source>
        <strain evidence="9">USDA</strain>
    </source>
</reference>
<dbReference type="Gene3D" id="3.40.50.1000">
    <property type="entry name" value="HAD superfamily/HAD-like"/>
    <property type="match status" value="1"/>
</dbReference>
<dbReference type="AlphaFoldDB" id="E0VC05"/>
<dbReference type="HOGENOM" id="CLU_048584_2_0_1"/>
<reference evidence="9" key="2">
    <citation type="submission" date="2007-04" db="EMBL/GenBank/DDBJ databases">
        <title>The genome of the human body louse.</title>
        <authorList>
            <consortium name="The Human Body Louse Genome Consortium"/>
            <person name="Kirkness E."/>
            <person name="Walenz B."/>
            <person name="Hass B."/>
            <person name="Bruggner R."/>
            <person name="Strausberg R."/>
        </authorList>
    </citation>
    <scope>NUCLEOTIDE SEQUENCE</scope>
    <source>
        <strain evidence="9">USDA</strain>
    </source>
</reference>
<dbReference type="PANTHER" id="PTHR13045:SF0">
    <property type="entry name" value="7-METHYLGUANOSINE PHOSPHATE-SPECIFIC 5'-NUCLEOTIDASE"/>
    <property type="match status" value="1"/>
</dbReference>
<dbReference type="GO" id="GO:0009117">
    <property type="term" value="P:nucleotide metabolic process"/>
    <property type="evidence" value="ECO:0007669"/>
    <property type="project" value="UniProtKB-KW"/>
</dbReference>
<name>E0VC05_PEDHC</name>
<accession>E0VC05</accession>
<keyword evidence="5" id="KW-0547">Nucleotide-binding</keyword>
<dbReference type="EC" id="3.1.3.5" evidence="3"/>
<dbReference type="GO" id="GO:0000166">
    <property type="term" value="F:nucleotide binding"/>
    <property type="evidence" value="ECO:0007669"/>
    <property type="project" value="UniProtKB-KW"/>
</dbReference>
<evidence type="ECO:0000256" key="6">
    <source>
        <dbReference type="ARBA" id="ARBA00022801"/>
    </source>
</evidence>
<dbReference type="SUPFAM" id="SSF56784">
    <property type="entry name" value="HAD-like"/>
    <property type="match status" value="1"/>
</dbReference>
<dbReference type="KEGG" id="phu:Phum_PHUM076310"/>
<reference evidence="10" key="3">
    <citation type="submission" date="2020-05" db="UniProtKB">
        <authorList>
            <consortium name="EnsemblMetazoa"/>
        </authorList>
    </citation>
    <scope>IDENTIFICATION</scope>
    <source>
        <strain evidence="10">USDA</strain>
    </source>
</reference>
<dbReference type="PANTHER" id="PTHR13045">
    <property type="entry name" value="5'-NUCLEOTIDASE"/>
    <property type="match status" value="1"/>
</dbReference>
<dbReference type="EnsemblMetazoa" id="PHUM076310-RA">
    <property type="protein sequence ID" value="PHUM076310-PA"/>
    <property type="gene ID" value="PHUM076310"/>
</dbReference>
<dbReference type="EMBL" id="DS235044">
    <property type="protein sequence ID" value="EEB10911.1"/>
    <property type="molecule type" value="Genomic_DNA"/>
</dbReference>
<dbReference type="InterPro" id="IPR023214">
    <property type="entry name" value="HAD_sf"/>
</dbReference>